<dbReference type="Proteomes" id="UP000198729">
    <property type="component" value="Unassembled WGS sequence"/>
</dbReference>
<feature type="transmembrane region" description="Helical" evidence="12">
    <location>
        <begin position="20"/>
        <end position="38"/>
    </location>
</feature>
<dbReference type="RefSeq" id="WP_090285400.1">
    <property type="nucleotide sequence ID" value="NZ_FMWO01000044.1"/>
</dbReference>
<organism evidence="13 14">
    <name type="scientific">Nitrosomonas mobilis</name>
    <dbReference type="NCBI Taxonomy" id="51642"/>
    <lineage>
        <taxon>Bacteria</taxon>
        <taxon>Pseudomonadati</taxon>
        <taxon>Pseudomonadota</taxon>
        <taxon>Betaproteobacteria</taxon>
        <taxon>Nitrosomonadales</taxon>
        <taxon>Nitrosomonadaceae</taxon>
        <taxon>Nitrosomonas</taxon>
    </lineage>
</organism>
<keyword evidence="8 12" id="KW-1133">Transmembrane helix</keyword>
<accession>A0A1G5SDI3</accession>
<protein>
    <recommendedName>
        <fullName evidence="3">Sec translocon accessory complex subunit YajC</fullName>
    </recommendedName>
</protein>
<dbReference type="NCBIfam" id="TIGR00739">
    <property type="entry name" value="yajC"/>
    <property type="match status" value="1"/>
</dbReference>
<evidence type="ECO:0000313" key="14">
    <source>
        <dbReference type="Proteomes" id="UP000198729"/>
    </source>
</evidence>
<dbReference type="PANTHER" id="PTHR33909">
    <property type="entry name" value="SEC TRANSLOCON ACCESSORY COMPLEX SUBUNIT YAJC"/>
    <property type="match status" value="1"/>
</dbReference>
<proteinExistence type="inferred from homology"/>
<dbReference type="GO" id="GO:0015031">
    <property type="term" value="P:protein transport"/>
    <property type="evidence" value="ECO:0007669"/>
    <property type="project" value="UniProtKB-KW"/>
</dbReference>
<evidence type="ECO:0000256" key="6">
    <source>
        <dbReference type="ARBA" id="ARBA00022692"/>
    </source>
</evidence>
<dbReference type="GO" id="GO:0005886">
    <property type="term" value="C:plasma membrane"/>
    <property type="evidence" value="ECO:0007669"/>
    <property type="project" value="UniProtKB-SubCell"/>
</dbReference>
<dbReference type="Pfam" id="PF02699">
    <property type="entry name" value="YajC"/>
    <property type="match status" value="1"/>
</dbReference>
<evidence type="ECO:0000256" key="8">
    <source>
        <dbReference type="ARBA" id="ARBA00022989"/>
    </source>
</evidence>
<sequence length="168" mass="18260">MFISEAYAQAVDAVQAEPTLMSFLPLIGIVVIFYFLLIRPQTKRAKEQKIMRDALQKGDEIIISGGELGRVVSAGEHYITMELAPNVEITVLKSSIQTLLPKGTLKSIDTGKSGRALKQGKQQKASEPRQEEVASEIDQETANQPEAADKAPKTDSTAGETATDSEKK</sequence>
<keyword evidence="10 12" id="KW-0472">Membrane</keyword>
<dbReference type="PRINTS" id="PR01853">
    <property type="entry name" value="YAJCTRNLCASE"/>
</dbReference>
<evidence type="ECO:0000256" key="12">
    <source>
        <dbReference type="SAM" id="Phobius"/>
    </source>
</evidence>
<evidence type="ECO:0000256" key="2">
    <source>
        <dbReference type="ARBA" id="ARBA00006742"/>
    </source>
</evidence>
<evidence type="ECO:0000313" key="13">
    <source>
        <dbReference type="EMBL" id="SCZ85266.1"/>
    </source>
</evidence>
<evidence type="ECO:0000256" key="10">
    <source>
        <dbReference type="ARBA" id="ARBA00023136"/>
    </source>
</evidence>
<comment type="similarity">
    <text evidence="2">Belongs to the YajC family.</text>
</comment>
<dbReference type="OrthoDB" id="9811406at2"/>
<keyword evidence="7" id="KW-0653">Protein transport</keyword>
<dbReference type="InterPro" id="IPR003849">
    <property type="entry name" value="Preprotein_translocase_YajC"/>
</dbReference>
<keyword evidence="9" id="KW-0811">Translocation</keyword>
<keyword evidence="14" id="KW-1185">Reference proteome</keyword>
<evidence type="ECO:0000256" key="4">
    <source>
        <dbReference type="ARBA" id="ARBA00022448"/>
    </source>
</evidence>
<reference evidence="13 14" key="1">
    <citation type="submission" date="2016-10" db="EMBL/GenBank/DDBJ databases">
        <authorList>
            <person name="de Groot N.N."/>
        </authorList>
    </citation>
    <scope>NUCLEOTIDE SEQUENCE [LARGE SCALE GENOMIC DNA]</scope>
    <source>
        <strain evidence="13">1</strain>
    </source>
</reference>
<dbReference type="PANTHER" id="PTHR33909:SF1">
    <property type="entry name" value="SEC TRANSLOCON ACCESSORY COMPLEX SUBUNIT YAJC"/>
    <property type="match status" value="1"/>
</dbReference>
<gene>
    <name evidence="13" type="ORF">NSMM_370045</name>
</gene>
<comment type="subcellular location">
    <subcellularLocation>
        <location evidence="1">Cell membrane</location>
        <topology evidence="1">Single-pass membrane protein</topology>
    </subcellularLocation>
</comment>
<evidence type="ECO:0000256" key="7">
    <source>
        <dbReference type="ARBA" id="ARBA00022927"/>
    </source>
</evidence>
<dbReference type="EMBL" id="FMWO01000044">
    <property type="protein sequence ID" value="SCZ85266.1"/>
    <property type="molecule type" value="Genomic_DNA"/>
</dbReference>
<feature type="region of interest" description="Disordered" evidence="11">
    <location>
        <begin position="110"/>
        <end position="168"/>
    </location>
</feature>
<evidence type="ECO:0000256" key="3">
    <source>
        <dbReference type="ARBA" id="ARBA00014962"/>
    </source>
</evidence>
<evidence type="ECO:0000256" key="5">
    <source>
        <dbReference type="ARBA" id="ARBA00022475"/>
    </source>
</evidence>
<keyword evidence="4" id="KW-0813">Transport</keyword>
<keyword evidence="6 12" id="KW-0812">Transmembrane</keyword>
<dbReference type="STRING" id="51642.NSMM_370045"/>
<dbReference type="SMART" id="SM01323">
    <property type="entry name" value="YajC"/>
    <property type="match status" value="1"/>
</dbReference>
<evidence type="ECO:0000256" key="9">
    <source>
        <dbReference type="ARBA" id="ARBA00023010"/>
    </source>
</evidence>
<dbReference type="AlphaFoldDB" id="A0A1G5SDI3"/>
<evidence type="ECO:0000256" key="11">
    <source>
        <dbReference type="SAM" id="MobiDB-lite"/>
    </source>
</evidence>
<keyword evidence="5" id="KW-1003">Cell membrane</keyword>
<evidence type="ECO:0000256" key="1">
    <source>
        <dbReference type="ARBA" id="ARBA00004162"/>
    </source>
</evidence>
<name>A0A1G5SDI3_9PROT</name>